<keyword evidence="7" id="KW-0968">Cytoplasmic vesicle</keyword>
<accession>B3RRB4</accession>
<evidence type="ECO:0000313" key="11">
    <source>
        <dbReference type="Proteomes" id="UP000009022"/>
    </source>
</evidence>
<dbReference type="RefSeq" id="XP_002110844.1">
    <property type="nucleotide sequence ID" value="XM_002110808.1"/>
</dbReference>
<feature type="domain" description="PX" evidence="9">
    <location>
        <begin position="70"/>
        <end position="179"/>
    </location>
</feature>
<evidence type="ECO:0000256" key="1">
    <source>
        <dbReference type="ARBA" id="ARBA00004180"/>
    </source>
</evidence>
<reference evidence="10 11" key="1">
    <citation type="journal article" date="2008" name="Nature">
        <title>The Trichoplax genome and the nature of placozoans.</title>
        <authorList>
            <person name="Srivastava M."/>
            <person name="Begovic E."/>
            <person name="Chapman J."/>
            <person name="Putnam N.H."/>
            <person name="Hellsten U."/>
            <person name="Kawashima T."/>
            <person name="Kuo A."/>
            <person name="Mitros T."/>
            <person name="Salamov A."/>
            <person name="Carpenter M.L."/>
            <person name="Signorovitch A.Y."/>
            <person name="Moreno M.A."/>
            <person name="Kamm K."/>
            <person name="Grimwood J."/>
            <person name="Schmutz J."/>
            <person name="Shapiro H."/>
            <person name="Grigoriev I.V."/>
            <person name="Buss L.W."/>
            <person name="Schierwater B."/>
            <person name="Dellaporta S.L."/>
            <person name="Rokhsar D.S."/>
        </authorList>
    </citation>
    <scope>NUCLEOTIDE SEQUENCE [LARGE SCALE GENOMIC DNA]</scope>
    <source>
        <strain evidence="10 11">Grell-BS-1999</strain>
    </source>
</reference>
<evidence type="ECO:0000256" key="8">
    <source>
        <dbReference type="SAM" id="SignalP"/>
    </source>
</evidence>
<dbReference type="AlphaFoldDB" id="B3RRB4"/>
<dbReference type="InterPro" id="IPR036871">
    <property type="entry name" value="PX_dom_sf"/>
</dbReference>
<dbReference type="SMART" id="SM00312">
    <property type="entry name" value="PX"/>
    <property type="match status" value="1"/>
</dbReference>
<dbReference type="SUPFAM" id="SSF64268">
    <property type="entry name" value="PX domain"/>
    <property type="match status" value="1"/>
</dbReference>
<evidence type="ECO:0000256" key="4">
    <source>
        <dbReference type="ARBA" id="ARBA00022927"/>
    </source>
</evidence>
<protein>
    <recommendedName>
        <fullName evidence="9">PX domain-containing protein</fullName>
    </recommendedName>
</protein>
<dbReference type="OrthoDB" id="93876at2759"/>
<evidence type="ECO:0000256" key="3">
    <source>
        <dbReference type="ARBA" id="ARBA00022448"/>
    </source>
</evidence>
<dbReference type="PANTHER" id="PTHR15813">
    <property type="entry name" value="SORTING NEXIN-22 AND 24"/>
    <property type="match status" value="1"/>
</dbReference>
<name>B3RRB4_TRIAD</name>
<comment type="subcellular location">
    <subcellularLocation>
        <location evidence="1">Cytoplasmic vesicle membrane</location>
        <topology evidence="1">Peripheral membrane protein</topology>
        <orientation evidence="1">Cytoplasmic side</orientation>
    </subcellularLocation>
</comment>
<feature type="chain" id="PRO_5002798293" description="PX domain-containing protein" evidence="8">
    <location>
        <begin position="24"/>
        <end position="191"/>
    </location>
</feature>
<dbReference type="PANTHER" id="PTHR15813:SF9">
    <property type="entry name" value="PX DOMAIN-CONTAINING PROTEIN"/>
    <property type="match status" value="1"/>
</dbReference>
<dbReference type="GeneID" id="6751525"/>
<dbReference type="CTD" id="6751525"/>
<dbReference type="CDD" id="cd06093">
    <property type="entry name" value="PX_domain"/>
    <property type="match status" value="1"/>
</dbReference>
<proteinExistence type="inferred from homology"/>
<dbReference type="FunCoup" id="B3RRB4">
    <property type="interactions" value="133"/>
</dbReference>
<dbReference type="PROSITE" id="PS50195">
    <property type="entry name" value="PX"/>
    <property type="match status" value="1"/>
</dbReference>
<dbReference type="Pfam" id="PF00787">
    <property type="entry name" value="PX"/>
    <property type="match status" value="1"/>
</dbReference>
<evidence type="ECO:0000256" key="7">
    <source>
        <dbReference type="ARBA" id="ARBA00023329"/>
    </source>
</evidence>
<keyword evidence="6" id="KW-0472">Membrane</keyword>
<keyword evidence="3" id="KW-0813">Transport</keyword>
<dbReference type="Proteomes" id="UP000009022">
    <property type="component" value="Unassembled WGS sequence"/>
</dbReference>
<keyword evidence="11" id="KW-1185">Reference proteome</keyword>
<sequence length="191" mass="21883">MCLRMRLFIIVIATSCMLWPFCGFKDRISIIILQGGDVAYCPKGVNCFGIDTCQKYSSPFVHSWTNGYMLYNTTAWTSRSPRSPMTRVPVAYAIEIVEGTALQIIEKRYSEFLDLHKSLKDVCRNLPKFPKRTLMKNNPKVVETRRKLLEIYLQDIVSRGDRKINAVLHEFLGIGSKSRSNSDNNYILSGM</sequence>
<evidence type="ECO:0000259" key="9">
    <source>
        <dbReference type="PROSITE" id="PS50195"/>
    </source>
</evidence>
<dbReference type="InterPro" id="IPR052467">
    <property type="entry name" value="Sorting_nexin_PX-domain"/>
</dbReference>
<dbReference type="KEGG" id="tad:TRIADDRAFT_54174"/>
<comment type="similarity">
    <text evidence="2">Belongs to the sorting nexin family.</text>
</comment>
<keyword evidence="4" id="KW-0653">Protein transport</keyword>
<keyword evidence="5" id="KW-0446">Lipid-binding</keyword>
<gene>
    <name evidence="10" type="ORF">TRIADDRAFT_54174</name>
</gene>
<organism evidence="10 11">
    <name type="scientific">Trichoplax adhaerens</name>
    <name type="common">Trichoplax reptans</name>
    <dbReference type="NCBI Taxonomy" id="10228"/>
    <lineage>
        <taxon>Eukaryota</taxon>
        <taxon>Metazoa</taxon>
        <taxon>Placozoa</taxon>
        <taxon>Uniplacotomia</taxon>
        <taxon>Trichoplacea</taxon>
        <taxon>Trichoplacidae</taxon>
        <taxon>Trichoplax</taxon>
    </lineage>
</organism>
<dbReference type="InParanoid" id="B3RRB4"/>
<keyword evidence="8" id="KW-0732">Signal</keyword>
<dbReference type="HOGENOM" id="CLU_1423227_0_0_1"/>
<dbReference type="EMBL" id="DS985243">
    <property type="protein sequence ID" value="EDV26848.1"/>
    <property type="molecule type" value="Genomic_DNA"/>
</dbReference>
<dbReference type="GO" id="GO:0030659">
    <property type="term" value="C:cytoplasmic vesicle membrane"/>
    <property type="evidence" value="ECO:0007669"/>
    <property type="project" value="UniProtKB-SubCell"/>
</dbReference>
<dbReference type="PhylomeDB" id="B3RRB4"/>
<evidence type="ECO:0000313" key="10">
    <source>
        <dbReference type="EMBL" id="EDV26848.1"/>
    </source>
</evidence>
<dbReference type="InterPro" id="IPR001683">
    <property type="entry name" value="PX_dom"/>
</dbReference>
<dbReference type="GO" id="GO:0035091">
    <property type="term" value="F:phosphatidylinositol binding"/>
    <property type="evidence" value="ECO:0007669"/>
    <property type="project" value="InterPro"/>
</dbReference>
<feature type="signal peptide" evidence="8">
    <location>
        <begin position="1"/>
        <end position="23"/>
    </location>
</feature>
<evidence type="ECO:0000256" key="5">
    <source>
        <dbReference type="ARBA" id="ARBA00023121"/>
    </source>
</evidence>
<dbReference type="Gene3D" id="3.30.1520.10">
    <property type="entry name" value="Phox-like domain"/>
    <property type="match status" value="1"/>
</dbReference>
<evidence type="ECO:0000256" key="2">
    <source>
        <dbReference type="ARBA" id="ARBA00010883"/>
    </source>
</evidence>
<evidence type="ECO:0000256" key="6">
    <source>
        <dbReference type="ARBA" id="ARBA00023136"/>
    </source>
</evidence>
<dbReference type="GO" id="GO:0015031">
    <property type="term" value="P:protein transport"/>
    <property type="evidence" value="ECO:0007669"/>
    <property type="project" value="UniProtKB-KW"/>
</dbReference>